<feature type="transmembrane region" description="Helical" evidence="2">
    <location>
        <begin position="73"/>
        <end position="92"/>
    </location>
</feature>
<keyword evidence="4" id="KW-1185">Reference proteome</keyword>
<feature type="repeat" description="TPR" evidence="1">
    <location>
        <begin position="167"/>
        <end position="200"/>
    </location>
</feature>
<gene>
    <name evidence="3" type="ORF">LQ318_13230</name>
</gene>
<dbReference type="InterPro" id="IPR011990">
    <property type="entry name" value="TPR-like_helical_dom_sf"/>
</dbReference>
<name>A0ABT3Q173_9BACT</name>
<dbReference type="Pfam" id="PF13174">
    <property type="entry name" value="TPR_6"/>
    <property type="match status" value="1"/>
</dbReference>
<evidence type="ECO:0000313" key="3">
    <source>
        <dbReference type="EMBL" id="MCW9713867.1"/>
    </source>
</evidence>
<keyword evidence="2" id="KW-0472">Membrane</keyword>
<evidence type="ECO:0000313" key="4">
    <source>
        <dbReference type="Proteomes" id="UP001207337"/>
    </source>
</evidence>
<keyword evidence="2" id="KW-1133">Transmembrane helix</keyword>
<dbReference type="Proteomes" id="UP001207337">
    <property type="component" value="Unassembled WGS sequence"/>
</dbReference>
<keyword evidence="2" id="KW-0812">Transmembrane</keyword>
<proteinExistence type="predicted"/>
<dbReference type="PROSITE" id="PS50005">
    <property type="entry name" value="TPR"/>
    <property type="match status" value="1"/>
</dbReference>
<reference evidence="3 4" key="1">
    <citation type="submission" date="2021-11" db="EMBL/GenBank/DDBJ databases">
        <title>Aliifidinibius sp. nov., a new bacterium isolated from saline soil.</title>
        <authorList>
            <person name="Galisteo C."/>
            <person name="De La Haba R."/>
            <person name="Sanchez-Porro C."/>
            <person name="Ventosa A."/>
        </authorList>
    </citation>
    <scope>NUCLEOTIDE SEQUENCE [LARGE SCALE GENOMIC DNA]</scope>
    <source>
        <strain evidence="3 4">KACC 190600</strain>
    </source>
</reference>
<evidence type="ECO:0000256" key="1">
    <source>
        <dbReference type="PROSITE-ProRule" id="PRU00339"/>
    </source>
</evidence>
<dbReference type="RefSeq" id="WP_265790864.1">
    <property type="nucleotide sequence ID" value="NZ_BAABRS010000003.1"/>
</dbReference>
<dbReference type="InterPro" id="IPR019734">
    <property type="entry name" value="TPR_rpt"/>
</dbReference>
<sequence>MSRDIELEQKIDAYVKGQLTEEQGRELWEELLKKPEYIELLNTEIGVKSLLSKKEPEKKEERHNFIYTLQNSWKWTAAAAAIALIVVAFNFFTGSSERSLEDLALNNINISENLVSSPVLRSNNTQVSTEDSLLNLGFEAALAGNISKAVSLYDTIIEKYPGEPIATKAYLNKGIIHFNDGDLKEAIASFKNVINQSEGTSFIKEKGYWYLGNAYINTDSLNNAHDAMYQVYSMEGIYEQPAIDILHKLDKELENPEQNYKP</sequence>
<accession>A0ABT3Q173</accession>
<dbReference type="Gene3D" id="1.25.40.10">
    <property type="entry name" value="Tetratricopeptide repeat domain"/>
    <property type="match status" value="1"/>
</dbReference>
<organism evidence="3 4">
    <name type="scientific">Fodinibius salicampi</name>
    <dbReference type="NCBI Taxonomy" id="1920655"/>
    <lineage>
        <taxon>Bacteria</taxon>
        <taxon>Pseudomonadati</taxon>
        <taxon>Balneolota</taxon>
        <taxon>Balneolia</taxon>
        <taxon>Balneolales</taxon>
        <taxon>Balneolaceae</taxon>
        <taxon>Fodinibius</taxon>
    </lineage>
</organism>
<comment type="caution">
    <text evidence="3">The sequence shown here is derived from an EMBL/GenBank/DDBJ whole genome shotgun (WGS) entry which is preliminary data.</text>
</comment>
<protein>
    <submittedName>
        <fullName evidence="3">Tetratricopeptide repeat protein</fullName>
    </submittedName>
</protein>
<keyword evidence="1" id="KW-0802">TPR repeat</keyword>
<evidence type="ECO:0000256" key="2">
    <source>
        <dbReference type="SAM" id="Phobius"/>
    </source>
</evidence>
<dbReference type="SMART" id="SM00028">
    <property type="entry name" value="TPR"/>
    <property type="match status" value="2"/>
</dbReference>
<dbReference type="EMBL" id="JAJNDC010000003">
    <property type="protein sequence ID" value="MCW9713867.1"/>
    <property type="molecule type" value="Genomic_DNA"/>
</dbReference>
<dbReference type="SUPFAM" id="SSF48452">
    <property type="entry name" value="TPR-like"/>
    <property type="match status" value="1"/>
</dbReference>